<organism evidence="2 3">
    <name type="scientific">Peribacillus frigoritolerans</name>
    <dbReference type="NCBI Taxonomy" id="450367"/>
    <lineage>
        <taxon>Bacteria</taxon>
        <taxon>Bacillati</taxon>
        <taxon>Bacillota</taxon>
        <taxon>Bacilli</taxon>
        <taxon>Bacillales</taxon>
        <taxon>Bacillaceae</taxon>
        <taxon>Peribacillus</taxon>
    </lineage>
</organism>
<protein>
    <submittedName>
        <fullName evidence="2">GNAT family N-acetyltransferase</fullName>
    </submittedName>
</protein>
<dbReference type="AlphaFoldDB" id="A0AAJ1QRT6"/>
<gene>
    <name evidence="2" type="ORF">QUF85_23310</name>
</gene>
<dbReference type="PANTHER" id="PTHR43415">
    <property type="entry name" value="SPERMIDINE N(1)-ACETYLTRANSFERASE"/>
    <property type="match status" value="1"/>
</dbReference>
<dbReference type="GO" id="GO:0016747">
    <property type="term" value="F:acyltransferase activity, transferring groups other than amino-acyl groups"/>
    <property type="evidence" value="ECO:0007669"/>
    <property type="project" value="InterPro"/>
</dbReference>
<sequence length="158" mass="18816">MKLIFRTIDTDKDKDTIINFRKDSFVVSFGTDAGFGDEHAYLQRMEERVRKFPDGQVIIEKDQEPIGQMELQIREYEGTEIGYVNLFYLIPEYRSKGLGKELIRYAENFFRQFNVSEYHLRVSPDNQRAISLYTNSGMVKIREENEKYPVWRMSKSLY</sequence>
<dbReference type="InterPro" id="IPR016181">
    <property type="entry name" value="Acyl_CoA_acyltransferase"/>
</dbReference>
<accession>A0AAJ1QRT6</accession>
<evidence type="ECO:0000259" key="1">
    <source>
        <dbReference type="PROSITE" id="PS51186"/>
    </source>
</evidence>
<name>A0AAJ1QRT6_9BACI</name>
<dbReference type="Proteomes" id="UP001238973">
    <property type="component" value="Unassembled WGS sequence"/>
</dbReference>
<reference evidence="2" key="1">
    <citation type="submission" date="2023-06" db="EMBL/GenBank/DDBJ databases">
        <title>Comparative genomics of Bacillaceae isolates and their secondary metabolite potential.</title>
        <authorList>
            <person name="Song L."/>
            <person name="Nielsen L.J."/>
            <person name="Mohite O."/>
            <person name="Xu X."/>
            <person name="Weber T."/>
            <person name="Kovacs A.T."/>
        </authorList>
    </citation>
    <scope>NUCLEOTIDE SEQUENCE</scope>
    <source>
        <strain evidence="2">G1S1</strain>
    </source>
</reference>
<comment type="caution">
    <text evidence="2">The sequence shown here is derived from an EMBL/GenBank/DDBJ whole genome shotgun (WGS) entry which is preliminary data.</text>
</comment>
<dbReference type="PROSITE" id="PS51186">
    <property type="entry name" value="GNAT"/>
    <property type="match status" value="1"/>
</dbReference>
<dbReference type="PANTHER" id="PTHR43415:SF3">
    <property type="entry name" value="GNAT-FAMILY ACETYLTRANSFERASE"/>
    <property type="match status" value="1"/>
</dbReference>
<evidence type="ECO:0000313" key="3">
    <source>
        <dbReference type="Proteomes" id="UP001238973"/>
    </source>
</evidence>
<dbReference type="CDD" id="cd04301">
    <property type="entry name" value="NAT_SF"/>
    <property type="match status" value="1"/>
</dbReference>
<dbReference type="EMBL" id="JAUCFI010000003">
    <property type="protein sequence ID" value="MDM5286217.1"/>
    <property type="molecule type" value="Genomic_DNA"/>
</dbReference>
<dbReference type="RefSeq" id="WP_289350874.1">
    <property type="nucleotide sequence ID" value="NZ_JAUCFI010000003.1"/>
</dbReference>
<dbReference type="SUPFAM" id="SSF55729">
    <property type="entry name" value="Acyl-CoA N-acyltransferases (Nat)"/>
    <property type="match status" value="1"/>
</dbReference>
<dbReference type="Gene3D" id="3.40.630.30">
    <property type="match status" value="1"/>
</dbReference>
<dbReference type="InterPro" id="IPR000182">
    <property type="entry name" value="GNAT_dom"/>
</dbReference>
<dbReference type="Pfam" id="PF00583">
    <property type="entry name" value="Acetyltransf_1"/>
    <property type="match status" value="1"/>
</dbReference>
<evidence type="ECO:0000313" key="2">
    <source>
        <dbReference type="EMBL" id="MDM5286217.1"/>
    </source>
</evidence>
<proteinExistence type="predicted"/>
<feature type="domain" description="N-acetyltransferase" evidence="1">
    <location>
        <begin position="3"/>
        <end position="158"/>
    </location>
</feature>